<name>A0A9P7Y604_9FUNG</name>
<feature type="domain" description="Large ribosomal subunit protein uL5 N-terminal" evidence="6">
    <location>
        <begin position="135"/>
        <end position="190"/>
    </location>
</feature>
<dbReference type="InterPro" id="IPR031310">
    <property type="entry name" value="Ribosomal_uL5_N"/>
</dbReference>
<evidence type="ECO:0000313" key="9">
    <source>
        <dbReference type="Proteomes" id="UP000707451"/>
    </source>
</evidence>
<comment type="caution">
    <text evidence="8">The sequence shown here is derived from an EMBL/GenBank/DDBJ whole genome shotgun (WGS) entry which is preliminary data.</text>
</comment>
<feature type="region of interest" description="Disordered" evidence="5">
    <location>
        <begin position="294"/>
        <end position="324"/>
    </location>
</feature>
<organism evidence="8 9">
    <name type="scientific">Linnemannia hyalina</name>
    <dbReference type="NCBI Taxonomy" id="64524"/>
    <lineage>
        <taxon>Eukaryota</taxon>
        <taxon>Fungi</taxon>
        <taxon>Fungi incertae sedis</taxon>
        <taxon>Mucoromycota</taxon>
        <taxon>Mortierellomycotina</taxon>
        <taxon>Mortierellomycetes</taxon>
        <taxon>Mortierellales</taxon>
        <taxon>Mortierellaceae</taxon>
        <taxon>Linnemannia</taxon>
    </lineage>
</organism>
<feature type="compositionally biased region" description="Basic and acidic residues" evidence="5">
    <location>
        <begin position="302"/>
        <end position="324"/>
    </location>
</feature>
<dbReference type="SUPFAM" id="SSF55282">
    <property type="entry name" value="RL5-like"/>
    <property type="match status" value="1"/>
</dbReference>
<evidence type="ECO:0000256" key="4">
    <source>
        <dbReference type="ARBA" id="ARBA00040368"/>
    </source>
</evidence>
<evidence type="ECO:0000259" key="7">
    <source>
        <dbReference type="Pfam" id="PF00673"/>
    </source>
</evidence>
<keyword evidence="3" id="KW-0687">Ribonucleoprotein</keyword>
<evidence type="ECO:0000259" key="6">
    <source>
        <dbReference type="Pfam" id="PF00281"/>
    </source>
</evidence>
<dbReference type="GO" id="GO:0006412">
    <property type="term" value="P:translation"/>
    <property type="evidence" value="ECO:0007669"/>
    <property type="project" value="InterPro"/>
</dbReference>
<evidence type="ECO:0000256" key="5">
    <source>
        <dbReference type="SAM" id="MobiDB-lite"/>
    </source>
</evidence>
<dbReference type="Pfam" id="PF00673">
    <property type="entry name" value="Ribosomal_L5_C"/>
    <property type="match status" value="1"/>
</dbReference>
<dbReference type="InterPro" id="IPR031309">
    <property type="entry name" value="Ribosomal_uL5_C"/>
</dbReference>
<dbReference type="PANTHER" id="PTHR11994">
    <property type="entry name" value="60S RIBOSOMAL PROTEIN L11-RELATED"/>
    <property type="match status" value="1"/>
</dbReference>
<evidence type="ECO:0000313" key="8">
    <source>
        <dbReference type="EMBL" id="KAG9072787.1"/>
    </source>
</evidence>
<dbReference type="AlphaFoldDB" id="A0A9P7Y604"/>
<keyword evidence="9" id="KW-1185">Reference proteome</keyword>
<dbReference type="OrthoDB" id="539541at2759"/>
<gene>
    <name evidence="8" type="ORF">KI688_000565</name>
</gene>
<dbReference type="FunFam" id="3.30.1440.10:FF:000001">
    <property type="entry name" value="50S ribosomal protein L5"/>
    <property type="match status" value="1"/>
</dbReference>
<dbReference type="Pfam" id="PF00281">
    <property type="entry name" value="Ribosomal_L5"/>
    <property type="match status" value="1"/>
</dbReference>
<dbReference type="Proteomes" id="UP000707451">
    <property type="component" value="Unassembled WGS sequence"/>
</dbReference>
<evidence type="ECO:0000256" key="1">
    <source>
        <dbReference type="ARBA" id="ARBA00008553"/>
    </source>
</evidence>
<accession>A0A9P7Y604</accession>
<comment type="similarity">
    <text evidence="1">Belongs to the universal ribosomal protein uL5 family.</text>
</comment>
<evidence type="ECO:0000256" key="2">
    <source>
        <dbReference type="ARBA" id="ARBA00022980"/>
    </source>
</evidence>
<dbReference type="InterPro" id="IPR002132">
    <property type="entry name" value="Ribosomal_uL5"/>
</dbReference>
<reference evidence="8" key="1">
    <citation type="submission" date="2021-06" db="EMBL/GenBank/DDBJ databases">
        <title>Genome Sequence of Mortierella hyaline Strain SCG-10, a Cold-Adapted, Nitrate-Reducing Fungus Isolated from Soil in Minnesota, USA.</title>
        <authorList>
            <person name="Aldossari N."/>
        </authorList>
    </citation>
    <scope>NUCLEOTIDE SEQUENCE</scope>
    <source>
        <strain evidence="8">SCG-10</strain>
    </source>
</reference>
<feature type="domain" description="Large ribosomal subunit protein uL5 C-terminal" evidence="7">
    <location>
        <begin position="194"/>
        <end position="291"/>
    </location>
</feature>
<dbReference type="GO" id="GO:0005840">
    <property type="term" value="C:ribosome"/>
    <property type="evidence" value="ECO:0007669"/>
    <property type="project" value="UniProtKB-KW"/>
</dbReference>
<evidence type="ECO:0000256" key="3">
    <source>
        <dbReference type="ARBA" id="ARBA00023274"/>
    </source>
</evidence>
<dbReference type="GO" id="GO:0003735">
    <property type="term" value="F:structural constituent of ribosome"/>
    <property type="evidence" value="ECO:0007669"/>
    <property type="project" value="InterPro"/>
</dbReference>
<dbReference type="InterPro" id="IPR022803">
    <property type="entry name" value="Ribosomal_uL5_dom_sf"/>
</dbReference>
<keyword evidence="2" id="KW-0689">Ribosomal protein</keyword>
<sequence>MSSFRIPSAPVRALNLGLLPKSSPIYHAALQIRAKSTAAASTAPSPRSTDLWKKQSINNNHSSEASTGNTTLAQAPIYTTGLSRLREHYTTSIQEDIMITSYRHHHKQKKQIPEGVKVELKGNKHLKPLPRASSPTEIPELVKIDVHCMMKEAITSKYNLLSGVMAIQSITGETPEIIFAKKGVHNWKLRKGMPIGCRVTLKGDKMYQFLDKLVEVVLPKMKEWPGLPEGSGDGTGNIGMGFPPSALSLFPEIESNFDMYPRMTGFDITFNTTAYTNMDARLLMSGFNMPFQKSNSGGAAAARKDSSAAVGEAKKAEDPKPTDA</sequence>
<dbReference type="EMBL" id="JAHRHY010000001">
    <property type="protein sequence ID" value="KAG9072787.1"/>
    <property type="molecule type" value="Genomic_DNA"/>
</dbReference>
<dbReference type="Gene3D" id="3.30.1440.10">
    <property type="match status" value="1"/>
</dbReference>
<protein>
    <recommendedName>
        <fullName evidence="4">Large ribosomal subunit protein uL5m</fullName>
    </recommendedName>
</protein>
<proteinExistence type="inferred from homology"/>
<dbReference type="GO" id="GO:1990904">
    <property type="term" value="C:ribonucleoprotein complex"/>
    <property type="evidence" value="ECO:0007669"/>
    <property type="project" value="UniProtKB-KW"/>
</dbReference>